<proteinExistence type="predicted"/>
<dbReference type="Pfam" id="PF08477">
    <property type="entry name" value="Roc"/>
    <property type="match status" value="1"/>
</dbReference>
<comment type="caution">
    <text evidence="2">The sequence shown here is derived from an EMBL/GenBank/DDBJ whole genome shotgun (WGS) entry which is preliminary data.</text>
</comment>
<evidence type="ECO:0000313" key="2">
    <source>
        <dbReference type="EMBL" id="KWX13057.1"/>
    </source>
</evidence>
<reference evidence="2 3" key="1">
    <citation type="journal article" date="2015" name="Mol. Biochem. Parasitol.">
        <title>Identification of polymorphic genes for use in assemblage B genotyping assays through comparative genomics of multiple assemblage B Giardia duodenalis isolates.</title>
        <authorList>
            <person name="Wielinga C."/>
            <person name="Thompson R.C."/>
            <person name="Monis P."/>
            <person name="Ryan U."/>
        </authorList>
    </citation>
    <scope>NUCLEOTIDE SEQUENCE [LARGE SCALE GENOMIC DNA]</scope>
    <source>
        <strain evidence="2 3">BAH15c1</strain>
    </source>
</reference>
<dbReference type="InterPro" id="IPR027417">
    <property type="entry name" value="P-loop_NTPase"/>
</dbReference>
<dbReference type="CDD" id="cd00882">
    <property type="entry name" value="Ras_like_GTPase"/>
    <property type="match status" value="1"/>
</dbReference>
<dbReference type="OrthoDB" id="275177at2759"/>
<feature type="signal peptide" evidence="1">
    <location>
        <begin position="1"/>
        <end position="27"/>
    </location>
</feature>
<dbReference type="SUPFAM" id="SSF52540">
    <property type="entry name" value="P-loop containing nucleoside triphosphate hydrolases"/>
    <property type="match status" value="1"/>
</dbReference>
<dbReference type="EMBL" id="JXTI01000086">
    <property type="protein sequence ID" value="KWX13057.1"/>
    <property type="molecule type" value="Genomic_DNA"/>
</dbReference>
<accession>A0A132NSN6</accession>
<keyword evidence="1" id="KW-0732">Signal</keyword>
<organism evidence="2 3">
    <name type="scientific">Giardia duodenalis assemblage B</name>
    <dbReference type="NCBI Taxonomy" id="1394984"/>
    <lineage>
        <taxon>Eukaryota</taxon>
        <taxon>Metamonada</taxon>
        <taxon>Diplomonadida</taxon>
        <taxon>Hexamitidae</taxon>
        <taxon>Giardiinae</taxon>
        <taxon>Giardia</taxon>
    </lineage>
</organism>
<dbReference type="AlphaFoldDB" id="A0A132NSN6"/>
<dbReference type="Gene3D" id="3.40.50.300">
    <property type="entry name" value="P-loop containing nucleotide triphosphate hydrolases"/>
    <property type="match status" value="1"/>
</dbReference>
<name>A0A132NSN6_GIAIN</name>
<feature type="chain" id="PRO_5007800089" evidence="1">
    <location>
        <begin position="28"/>
        <end position="205"/>
    </location>
</feature>
<protein>
    <submittedName>
        <fullName evidence="2">Uncharacterized protein</fullName>
    </submittedName>
</protein>
<evidence type="ECO:0000313" key="3">
    <source>
        <dbReference type="Proteomes" id="UP000070089"/>
    </source>
</evidence>
<sequence>MMQGQTPIKKVFWMHLVKLGIFGAVHSGKSTIAEFYTELTKRDDKGNLPQYVPTVGLRILESEKKLTDESGSQMDVSLQIWDTSGDPAYEFAYNRIAEQLDGLIIVVPSTELNIDKYVRRYYDLITPNTKFSGGTGIGFILVFIHYNDKIAGRDVFLEDRMLATIPVVKTSMDVETSRISLAIDDFVHKCHLAKVSADNDLLVLS</sequence>
<dbReference type="VEuPathDB" id="GiardiaDB:QR46_2978"/>
<evidence type="ECO:0000256" key="1">
    <source>
        <dbReference type="SAM" id="SignalP"/>
    </source>
</evidence>
<gene>
    <name evidence="2" type="ORF">QR46_2978</name>
</gene>
<dbReference type="Proteomes" id="UP000070089">
    <property type="component" value="Unassembled WGS sequence"/>
</dbReference>